<feature type="domain" description="PDZ" evidence="1">
    <location>
        <begin position="35"/>
        <end position="118"/>
    </location>
</feature>
<name>A0A812QN43_9DINO</name>
<dbReference type="Proteomes" id="UP000604046">
    <property type="component" value="Unassembled WGS sequence"/>
</dbReference>
<dbReference type="PROSITE" id="PS50106">
    <property type="entry name" value="PDZ"/>
    <property type="match status" value="1"/>
</dbReference>
<dbReference type="AlphaFoldDB" id="A0A812QN43"/>
<dbReference type="OrthoDB" id="417930at2759"/>
<gene>
    <name evidence="2" type="primary">RPA1</name>
    <name evidence="2" type="ORF">SNAT2548_LOCUS21535</name>
</gene>
<evidence type="ECO:0000313" key="3">
    <source>
        <dbReference type="Proteomes" id="UP000604046"/>
    </source>
</evidence>
<evidence type="ECO:0000259" key="1">
    <source>
        <dbReference type="PROSITE" id="PS50106"/>
    </source>
</evidence>
<dbReference type="InterPro" id="IPR001478">
    <property type="entry name" value="PDZ"/>
</dbReference>
<comment type="caution">
    <text evidence="2">The sequence shown here is derived from an EMBL/GenBank/DDBJ whole genome shotgun (WGS) entry which is preliminary data.</text>
</comment>
<reference evidence="2" key="1">
    <citation type="submission" date="2021-02" db="EMBL/GenBank/DDBJ databases">
        <authorList>
            <person name="Dougan E. K."/>
            <person name="Rhodes N."/>
            <person name="Thang M."/>
            <person name="Chan C."/>
        </authorList>
    </citation>
    <scope>NUCLEOTIDE SEQUENCE</scope>
</reference>
<keyword evidence="3" id="KW-1185">Reference proteome</keyword>
<evidence type="ECO:0000313" key="2">
    <source>
        <dbReference type="EMBL" id="CAE7395350.1"/>
    </source>
</evidence>
<sequence length="204" mass="22851">MCWRGLDEMEEFENPFRPLPVEICHKGDPPARTFRVKLRRRQDGFGLNFDATDSAVLLVGWVPDGGAASQWNQKAQQKIQPYDRLLEVNGSKLFDSAKMLKAVSAADGLVEFCFERPRPQEFTVHPRGEKLGVILKFSKVVPSLIVKALDTSGVLVKTNVADAAVHLKPHDRIVQVNGESGDCIAMTRQLLEETVTLKCWQYST</sequence>
<protein>
    <submittedName>
        <fullName evidence="2">RPA1 protein</fullName>
    </submittedName>
</protein>
<dbReference type="SUPFAM" id="SSF50156">
    <property type="entry name" value="PDZ domain-like"/>
    <property type="match status" value="2"/>
</dbReference>
<organism evidence="2 3">
    <name type="scientific">Symbiodinium natans</name>
    <dbReference type="NCBI Taxonomy" id="878477"/>
    <lineage>
        <taxon>Eukaryota</taxon>
        <taxon>Sar</taxon>
        <taxon>Alveolata</taxon>
        <taxon>Dinophyceae</taxon>
        <taxon>Suessiales</taxon>
        <taxon>Symbiodiniaceae</taxon>
        <taxon>Symbiodinium</taxon>
    </lineage>
</organism>
<dbReference type="InterPro" id="IPR036034">
    <property type="entry name" value="PDZ_sf"/>
</dbReference>
<proteinExistence type="predicted"/>
<dbReference type="EMBL" id="CAJNDS010002256">
    <property type="protein sequence ID" value="CAE7395350.1"/>
    <property type="molecule type" value="Genomic_DNA"/>
</dbReference>
<dbReference type="Gene3D" id="2.30.42.10">
    <property type="match status" value="1"/>
</dbReference>
<accession>A0A812QN43</accession>